<dbReference type="EMBL" id="AP019379">
    <property type="protein sequence ID" value="BBI01153.1"/>
    <property type="molecule type" value="Genomic_DNA"/>
</dbReference>
<reference evidence="8 9" key="1">
    <citation type="journal article" date="2019" name="Proc. Natl. Acad. Sci. U.S.A.">
        <title>Exaggeration and cooption of innate immunity for social defense.</title>
        <authorList>
            <person name="Kutsukake M."/>
            <person name="Moriyama M."/>
            <person name="Shigenobu S."/>
            <person name="Meng X.-Y."/>
            <person name="Nikoh N."/>
            <person name="Noda C."/>
            <person name="Kobayashi S."/>
            <person name="Fukatsu T."/>
        </authorList>
    </citation>
    <scope>NUCLEOTIDE SEQUENCE [LARGE SCALE GENOMIC DNA]</scope>
    <source>
        <strain evidence="8 9">Nmo</strain>
    </source>
</reference>
<protein>
    <recommendedName>
        <fullName evidence="5">Release factor glutamine methyltransferase</fullName>
        <shortName evidence="5">RF MTase</shortName>
        <ecNumber evidence="5">2.1.1.297</ecNumber>
    </recommendedName>
    <alternativeName>
        <fullName evidence="5">N5-glutamine methyltransferase PrmC</fullName>
    </alternativeName>
    <alternativeName>
        <fullName evidence="5">Protein-(glutamine-N5) MTase PrmC</fullName>
    </alternativeName>
    <alternativeName>
        <fullName evidence="5">Protein-glutamine N-methyltransferase PrmC</fullName>
    </alternativeName>
</protein>
<keyword evidence="3 5" id="KW-0949">S-adenosyl-L-methionine</keyword>
<dbReference type="NCBIfam" id="TIGR03534">
    <property type="entry name" value="RF_mod_PrmC"/>
    <property type="match status" value="1"/>
</dbReference>
<sequence length="277" mass="32465">MIIKDCLNLSIKKLISSSTPQCDAEVLLSFVLKKNRSYLMCYYDKQITSKEQMLFEKLLLRRMQGEPVAYLIKRKDFWSLSLKVDKGVFIPRPETELLVELVLNWKRNKISKVLDLGTGCGAIALALAASKINWSILGIDRNKKAIKLSKYNLSRLKLYNVKFLYSNYWFSKVKYLQFDFIVSNPPYLSKSEFILFNKNIRYEPINSLVSNIEGLYDIMYIIHCSKQYLVNEGWLFLEHGWKQKDIVKKLFKKNGFKNILSFKDHAQKDRVVCGQKK</sequence>
<comment type="caution">
    <text evidence="5">Lacks conserved residue(s) required for the propagation of feature annotation.</text>
</comment>
<dbReference type="CDD" id="cd02440">
    <property type="entry name" value="AdoMet_MTases"/>
    <property type="match status" value="1"/>
</dbReference>
<dbReference type="Pfam" id="PF17827">
    <property type="entry name" value="PrmC_N"/>
    <property type="match status" value="1"/>
</dbReference>
<keyword evidence="2 5" id="KW-0808">Transferase</keyword>
<proteinExistence type="inferred from homology"/>
<comment type="catalytic activity">
    <reaction evidence="4 5">
        <text>L-glutaminyl-[peptide chain release factor] + S-adenosyl-L-methionine = N(5)-methyl-L-glutaminyl-[peptide chain release factor] + S-adenosyl-L-homocysteine + H(+)</text>
        <dbReference type="Rhea" id="RHEA:42896"/>
        <dbReference type="Rhea" id="RHEA-COMP:10271"/>
        <dbReference type="Rhea" id="RHEA-COMP:10272"/>
        <dbReference type="ChEBI" id="CHEBI:15378"/>
        <dbReference type="ChEBI" id="CHEBI:30011"/>
        <dbReference type="ChEBI" id="CHEBI:57856"/>
        <dbReference type="ChEBI" id="CHEBI:59789"/>
        <dbReference type="ChEBI" id="CHEBI:61891"/>
        <dbReference type="EC" id="2.1.1.297"/>
    </reaction>
</comment>
<evidence type="ECO:0000313" key="8">
    <source>
        <dbReference type="EMBL" id="BBI01153.1"/>
    </source>
</evidence>
<accession>A0A455TA09</accession>
<feature type="domain" description="Release factor glutamine methyltransferase N-terminal" evidence="7">
    <location>
        <begin position="13"/>
        <end position="72"/>
    </location>
</feature>
<dbReference type="Gene3D" id="3.40.50.150">
    <property type="entry name" value="Vaccinia Virus protein VP39"/>
    <property type="match status" value="1"/>
</dbReference>
<gene>
    <name evidence="8" type="primary">hemK</name>
    <name evidence="5" type="synonym">prmC</name>
    <name evidence="8" type="ORF">BUCNMO_138</name>
</gene>
<dbReference type="InterPro" id="IPR029063">
    <property type="entry name" value="SAM-dependent_MTases_sf"/>
</dbReference>
<dbReference type="AlphaFoldDB" id="A0A455TA09"/>
<comment type="similarity">
    <text evidence="5">Belongs to the protein N5-glutamine methyltransferase family. PrmC subfamily.</text>
</comment>
<dbReference type="HAMAP" id="MF_02126">
    <property type="entry name" value="RF_methyltr_PrmC"/>
    <property type="match status" value="1"/>
</dbReference>
<dbReference type="InterPro" id="IPR004556">
    <property type="entry name" value="HemK-like"/>
</dbReference>
<dbReference type="Pfam" id="PF05175">
    <property type="entry name" value="MTS"/>
    <property type="match status" value="1"/>
</dbReference>
<evidence type="ECO:0000256" key="2">
    <source>
        <dbReference type="ARBA" id="ARBA00022679"/>
    </source>
</evidence>
<feature type="binding site" evidence="5">
    <location>
        <position position="184"/>
    </location>
    <ligand>
        <name>S-adenosyl-L-methionine</name>
        <dbReference type="ChEBI" id="CHEBI:59789"/>
    </ligand>
</feature>
<dbReference type="Proteomes" id="UP000317544">
    <property type="component" value="Chromosome"/>
</dbReference>
<evidence type="ECO:0000256" key="4">
    <source>
        <dbReference type="ARBA" id="ARBA00048391"/>
    </source>
</evidence>
<keyword evidence="9" id="KW-1185">Reference proteome</keyword>
<evidence type="ECO:0000259" key="6">
    <source>
        <dbReference type="Pfam" id="PF05175"/>
    </source>
</evidence>
<dbReference type="SUPFAM" id="SSF53335">
    <property type="entry name" value="S-adenosyl-L-methionine-dependent methyltransferases"/>
    <property type="match status" value="1"/>
</dbReference>
<dbReference type="InterPro" id="IPR007848">
    <property type="entry name" value="Small_mtfrase_dom"/>
</dbReference>
<evidence type="ECO:0000313" key="9">
    <source>
        <dbReference type="Proteomes" id="UP000317544"/>
    </source>
</evidence>
<dbReference type="EC" id="2.1.1.297" evidence="5"/>
<dbReference type="Gene3D" id="1.10.8.10">
    <property type="entry name" value="DNA helicase RuvA subunit, C-terminal domain"/>
    <property type="match status" value="1"/>
</dbReference>
<feature type="binding site" evidence="5">
    <location>
        <begin position="184"/>
        <end position="187"/>
    </location>
    <ligand>
        <name>substrate</name>
    </ligand>
</feature>
<dbReference type="InterPro" id="IPR050320">
    <property type="entry name" value="N5-glutamine_MTase"/>
</dbReference>
<feature type="binding site" evidence="5">
    <location>
        <begin position="117"/>
        <end position="121"/>
    </location>
    <ligand>
        <name>S-adenosyl-L-methionine</name>
        <dbReference type="ChEBI" id="CHEBI:59789"/>
    </ligand>
</feature>
<dbReference type="InterPro" id="IPR040758">
    <property type="entry name" value="PrmC_N"/>
</dbReference>
<name>A0A455TA09_9GAMM</name>
<dbReference type="OrthoDB" id="9800643at2"/>
<organism evidence="8 9">
    <name type="scientific">Buchnera aphidicola</name>
    <name type="common">Nipponaphis monzeni</name>
    <dbReference type="NCBI Taxonomy" id="2495405"/>
    <lineage>
        <taxon>Bacteria</taxon>
        <taxon>Pseudomonadati</taxon>
        <taxon>Pseudomonadota</taxon>
        <taxon>Gammaproteobacteria</taxon>
        <taxon>Enterobacterales</taxon>
        <taxon>Erwiniaceae</taxon>
        <taxon>Buchnera</taxon>
    </lineage>
</organism>
<comment type="function">
    <text evidence="5">Methylates the class 1 translation termination release factors RF1/PrfA and RF2/PrfB on the glutamine residue of the universally conserved GGQ motif.</text>
</comment>
<dbReference type="GO" id="GO:0032259">
    <property type="term" value="P:methylation"/>
    <property type="evidence" value="ECO:0007669"/>
    <property type="project" value="UniProtKB-KW"/>
</dbReference>
<dbReference type="GO" id="GO:0102559">
    <property type="term" value="F:peptide chain release factor N(5)-glutamine methyltransferase activity"/>
    <property type="evidence" value="ECO:0007669"/>
    <property type="project" value="UniProtKB-EC"/>
</dbReference>
<evidence type="ECO:0000256" key="1">
    <source>
        <dbReference type="ARBA" id="ARBA00022603"/>
    </source>
</evidence>
<evidence type="ECO:0000259" key="7">
    <source>
        <dbReference type="Pfam" id="PF17827"/>
    </source>
</evidence>
<dbReference type="PANTHER" id="PTHR18895">
    <property type="entry name" value="HEMK METHYLTRANSFERASE"/>
    <property type="match status" value="1"/>
</dbReference>
<keyword evidence="1 5" id="KW-0489">Methyltransferase</keyword>
<feature type="binding site" evidence="5">
    <location>
        <position position="140"/>
    </location>
    <ligand>
        <name>S-adenosyl-L-methionine</name>
        <dbReference type="ChEBI" id="CHEBI:59789"/>
    </ligand>
</feature>
<dbReference type="NCBIfam" id="TIGR00536">
    <property type="entry name" value="hemK_fam"/>
    <property type="match status" value="1"/>
</dbReference>
<dbReference type="GO" id="GO:0003676">
    <property type="term" value="F:nucleic acid binding"/>
    <property type="evidence" value="ECO:0007669"/>
    <property type="project" value="InterPro"/>
</dbReference>
<dbReference type="InterPro" id="IPR002052">
    <property type="entry name" value="DNA_methylase_N6_adenine_CS"/>
</dbReference>
<dbReference type="RefSeq" id="WP_158344701.1">
    <property type="nucleotide sequence ID" value="NZ_AP019379.1"/>
</dbReference>
<feature type="domain" description="Methyltransferase small" evidence="6">
    <location>
        <begin position="95"/>
        <end position="191"/>
    </location>
</feature>
<dbReference type="PANTHER" id="PTHR18895:SF74">
    <property type="entry name" value="MTRF1L RELEASE FACTOR GLUTAMINE METHYLTRANSFERASE"/>
    <property type="match status" value="1"/>
</dbReference>
<evidence type="ECO:0000256" key="3">
    <source>
        <dbReference type="ARBA" id="ARBA00022691"/>
    </source>
</evidence>
<dbReference type="InterPro" id="IPR019874">
    <property type="entry name" value="RF_methyltr_PrmC"/>
</dbReference>
<evidence type="ECO:0000256" key="5">
    <source>
        <dbReference type="HAMAP-Rule" id="MF_02126"/>
    </source>
</evidence>
<dbReference type="PROSITE" id="PS00092">
    <property type="entry name" value="N6_MTASE"/>
    <property type="match status" value="1"/>
</dbReference>